<keyword evidence="2" id="KW-0645">Protease</keyword>
<evidence type="ECO:0008006" key="11">
    <source>
        <dbReference type="Google" id="ProtNLM"/>
    </source>
</evidence>
<dbReference type="EMBL" id="JAAMPI010000923">
    <property type="protein sequence ID" value="KAF4627707.1"/>
    <property type="molecule type" value="Genomic_DNA"/>
</dbReference>
<dbReference type="SUPFAM" id="SSF52743">
    <property type="entry name" value="Subtilisin-like"/>
    <property type="match status" value="1"/>
</dbReference>
<feature type="domain" description="Peptidase S8/S53" evidence="7">
    <location>
        <begin position="342"/>
        <end position="551"/>
    </location>
</feature>
<dbReference type="InterPro" id="IPR050131">
    <property type="entry name" value="Peptidase_S8_subtilisin-like"/>
</dbReference>
<evidence type="ECO:0000259" key="7">
    <source>
        <dbReference type="Pfam" id="PF00082"/>
    </source>
</evidence>
<evidence type="ECO:0000313" key="10">
    <source>
        <dbReference type="Proteomes" id="UP000566819"/>
    </source>
</evidence>
<feature type="domain" description="Fungal STAND N-terminal Goodbye" evidence="8">
    <location>
        <begin position="17"/>
        <end position="145"/>
    </location>
</feature>
<keyword evidence="10" id="KW-1185">Reference proteome</keyword>
<dbReference type="Pfam" id="PF00082">
    <property type="entry name" value="Peptidase_S8"/>
    <property type="match status" value="1"/>
</dbReference>
<dbReference type="InterPro" id="IPR031350">
    <property type="entry name" value="Goodbye_dom"/>
</dbReference>
<comment type="similarity">
    <text evidence="1 5">Belongs to the peptidase S8 family.</text>
</comment>
<dbReference type="GO" id="GO:0006508">
    <property type="term" value="P:proteolysis"/>
    <property type="evidence" value="ECO:0007669"/>
    <property type="project" value="UniProtKB-KW"/>
</dbReference>
<dbReference type="Pfam" id="PF17109">
    <property type="entry name" value="Goodbye"/>
    <property type="match status" value="1"/>
</dbReference>
<organism evidence="9 10">
    <name type="scientific">Cudoniella acicularis</name>
    <dbReference type="NCBI Taxonomy" id="354080"/>
    <lineage>
        <taxon>Eukaryota</taxon>
        <taxon>Fungi</taxon>
        <taxon>Dikarya</taxon>
        <taxon>Ascomycota</taxon>
        <taxon>Pezizomycotina</taxon>
        <taxon>Leotiomycetes</taxon>
        <taxon>Helotiales</taxon>
        <taxon>Tricladiaceae</taxon>
        <taxon>Cudoniella</taxon>
    </lineage>
</organism>
<dbReference type="InterPro" id="IPR000209">
    <property type="entry name" value="Peptidase_S8/S53_dom"/>
</dbReference>
<keyword evidence="4" id="KW-0720">Serine protease</keyword>
<protein>
    <recommendedName>
        <fullName evidence="11">Peptidase S8/S53 domain-containing protein</fullName>
    </recommendedName>
</protein>
<evidence type="ECO:0000259" key="8">
    <source>
        <dbReference type="Pfam" id="PF17109"/>
    </source>
</evidence>
<dbReference type="Proteomes" id="UP000566819">
    <property type="component" value="Unassembled WGS sequence"/>
</dbReference>
<name>A0A8H4RCQ9_9HELO</name>
<accession>A0A8H4RCQ9</accession>
<evidence type="ECO:0000256" key="4">
    <source>
        <dbReference type="ARBA" id="ARBA00022825"/>
    </source>
</evidence>
<sequence length="626" mass="69865">MAQANNDTQPTDLALLWRNAVKAYNEKVGNMPNTKKLSGKHTDLVMDINGVYNAVDSASESFKKWRHPDGSKVDKVRSIIHENLEHVQWVGDRVVESATAAFPPAGAIWTVVTYAIEACQMMSRDYDQLLTLIGETGSFIKTLQIIEQRVPNCEPYVNIVLEALTALMKVFAIQTRFMYDKRALRFWHSLTSGADSELQMAYGEVAAAISLLGNANGFQTVRNTEDIKILITSNGEKIDDYYESIVQHFQHQDKTLQTGLRRQEEAMRQEFKELRKLFAPSGEFHQQLQPVQTQGQTIGGGFKGDKEKNRQRSSLWLRAIDEINAQLRFESMHSDRNFRARVAILDTGYNPGVLNSHTHGNRPPRWEDFAESSKEPQDLTGHGTYMVSLFMRIAPHADICVARIAKTPEDIPEATYKIAHAIDFASEHWDVDIILMSFGYDQGAPEISRAIRRAVDRHDERILFFAGTGINGVNQNLTFPASHELVIPIRVTDADGTVESFSPPRTQDEGIVYGTLGLEVPSAFLEHDPEAQVYASGPIAASPIATGLAAMFLGYATGYVKQKKGNGAFPDVLGKLRTKRGMLAMFKSMATQRLNMAYVCVTPWNFGGIDDETRWAKIVAAMADVS</sequence>
<dbReference type="PANTHER" id="PTHR43806:SF11">
    <property type="entry name" value="CEREVISIN-RELATED"/>
    <property type="match status" value="1"/>
</dbReference>
<proteinExistence type="inferred from homology"/>
<keyword evidence="3" id="KW-0378">Hydrolase</keyword>
<evidence type="ECO:0000256" key="5">
    <source>
        <dbReference type="PROSITE-ProRule" id="PRU01240"/>
    </source>
</evidence>
<comment type="caution">
    <text evidence="5">Lacks conserved residue(s) required for the propagation of feature annotation.</text>
</comment>
<comment type="caution">
    <text evidence="9">The sequence shown here is derived from an EMBL/GenBank/DDBJ whole genome shotgun (WGS) entry which is preliminary data.</text>
</comment>
<dbReference type="GO" id="GO:0004252">
    <property type="term" value="F:serine-type endopeptidase activity"/>
    <property type="evidence" value="ECO:0007669"/>
    <property type="project" value="InterPro"/>
</dbReference>
<feature type="region of interest" description="Disordered" evidence="6">
    <location>
        <begin position="287"/>
        <end position="310"/>
    </location>
</feature>
<dbReference type="PANTHER" id="PTHR43806">
    <property type="entry name" value="PEPTIDASE S8"/>
    <property type="match status" value="1"/>
</dbReference>
<evidence type="ECO:0000256" key="2">
    <source>
        <dbReference type="ARBA" id="ARBA00022670"/>
    </source>
</evidence>
<gene>
    <name evidence="9" type="ORF">G7Y89_g10442</name>
</gene>
<evidence type="ECO:0000256" key="6">
    <source>
        <dbReference type="SAM" id="MobiDB-lite"/>
    </source>
</evidence>
<dbReference type="OrthoDB" id="448455at2759"/>
<reference evidence="9 10" key="1">
    <citation type="submission" date="2020-03" db="EMBL/GenBank/DDBJ databases">
        <title>Draft Genome Sequence of Cudoniella acicularis.</title>
        <authorList>
            <person name="Buettner E."/>
            <person name="Kellner H."/>
        </authorList>
    </citation>
    <scope>NUCLEOTIDE SEQUENCE [LARGE SCALE GENOMIC DNA]</scope>
    <source>
        <strain evidence="9 10">DSM 108380</strain>
    </source>
</reference>
<dbReference type="CDD" id="cd00306">
    <property type="entry name" value="Peptidases_S8_S53"/>
    <property type="match status" value="1"/>
</dbReference>
<feature type="compositionally biased region" description="Low complexity" evidence="6">
    <location>
        <begin position="287"/>
        <end position="296"/>
    </location>
</feature>
<dbReference type="AlphaFoldDB" id="A0A8H4RCQ9"/>
<evidence type="ECO:0000256" key="3">
    <source>
        <dbReference type="ARBA" id="ARBA00022801"/>
    </source>
</evidence>
<dbReference type="InterPro" id="IPR036852">
    <property type="entry name" value="Peptidase_S8/S53_dom_sf"/>
</dbReference>
<evidence type="ECO:0000256" key="1">
    <source>
        <dbReference type="ARBA" id="ARBA00011073"/>
    </source>
</evidence>
<dbReference type="PROSITE" id="PS51892">
    <property type="entry name" value="SUBTILASE"/>
    <property type="match status" value="1"/>
</dbReference>
<evidence type="ECO:0000313" key="9">
    <source>
        <dbReference type="EMBL" id="KAF4627707.1"/>
    </source>
</evidence>
<dbReference type="Gene3D" id="3.40.50.200">
    <property type="entry name" value="Peptidase S8/S53 domain"/>
    <property type="match status" value="1"/>
</dbReference>